<feature type="region of interest" description="Disordered" evidence="1">
    <location>
        <begin position="202"/>
        <end position="221"/>
    </location>
</feature>
<feature type="compositionally biased region" description="Acidic residues" evidence="1">
    <location>
        <begin position="202"/>
        <end position="211"/>
    </location>
</feature>
<name>A0A9E7AFT6_9ACTO</name>
<dbReference type="KEGG" id="agh:M3I41_08855"/>
<dbReference type="Proteomes" id="UP000830236">
    <property type="component" value="Chromosome"/>
</dbReference>
<proteinExistence type="predicted"/>
<evidence type="ECO:0000313" key="2">
    <source>
        <dbReference type="EMBL" id="UQF79660.1"/>
    </source>
</evidence>
<reference evidence="2" key="1">
    <citation type="submission" date="2022-05" db="EMBL/GenBank/DDBJ databases">
        <title>Using nanopore sequencing to obtain complete genomes from saliva samples.</title>
        <authorList>
            <person name="Baker J.L."/>
        </authorList>
    </citation>
    <scope>NUCLEOTIDE SEQUENCE</scope>
    <source>
        <strain evidence="2">JCVI-JB-Ag32</strain>
    </source>
</reference>
<accession>A0A9E7AFT6</accession>
<gene>
    <name evidence="2" type="ORF">M3I41_08855</name>
</gene>
<dbReference type="EMBL" id="CP097095">
    <property type="protein sequence ID" value="UQF79660.1"/>
    <property type="molecule type" value="Genomic_DNA"/>
</dbReference>
<protein>
    <submittedName>
        <fullName evidence="2">Uncharacterized protein</fullName>
    </submittedName>
</protein>
<dbReference type="AlphaFoldDB" id="A0A9E7AFT6"/>
<evidence type="ECO:0000256" key="1">
    <source>
        <dbReference type="SAM" id="MobiDB-lite"/>
    </source>
</evidence>
<sequence>MFNPSAQSTFEITVDEQLAELDLTVSVIHDAMRSGFSRSRGRTALAPNSASGMDVYTDGVEKLAMRLVVEGRWEKLDVQNQVRLVHSEKQLVLILRSASGVGDLSQQPIVPPVGPVTCELFSGDEAEQKQLTLLGKSGELLESGEEGAATRNEEKVYFLLHERSENTLKLEVTQASGVDNNGHIIWGERIILPPLVLNEEPIEANEDEEGSTFDVSVERRP</sequence>
<organism evidence="2 3">
    <name type="scientific">Actinomyces graevenitzii</name>
    <dbReference type="NCBI Taxonomy" id="55565"/>
    <lineage>
        <taxon>Bacteria</taxon>
        <taxon>Bacillati</taxon>
        <taxon>Actinomycetota</taxon>
        <taxon>Actinomycetes</taxon>
        <taxon>Actinomycetales</taxon>
        <taxon>Actinomycetaceae</taxon>
        <taxon>Actinomyces</taxon>
    </lineage>
</organism>
<evidence type="ECO:0000313" key="3">
    <source>
        <dbReference type="Proteomes" id="UP000830236"/>
    </source>
</evidence>